<evidence type="ECO:0000256" key="2">
    <source>
        <dbReference type="ARBA" id="ARBA00022695"/>
    </source>
</evidence>
<keyword evidence="2" id="KW-0548">Nucleotidyltransferase</keyword>
<comment type="caution">
    <text evidence="5">The sequence shown here is derived from an EMBL/GenBank/DDBJ whole genome shotgun (WGS) entry which is preliminary data.</text>
</comment>
<dbReference type="Pfam" id="PF10620">
    <property type="entry name" value="MdcG"/>
    <property type="match status" value="1"/>
</dbReference>
<sequence length="225" mass="25089">MLARHDLVWLTAEGWDVVRRSVQPDHAFVIERWTMADWPAVVRRQDADAEPDQICLGITPPRDTLCARGGRIRLAFRCNHNAIKNVSRPLAVEAVSPAVPEQWQLAYQQFRAAVEGKALDVRVYGSLSLQALTGESYLTERSDIDLAFFPKNAKELAIGNDLFAANGKCLPLDGEVIFPSGRAVAWKEWCASSAATGNERVLVKEKEKVALLRVDQLLRELTEPI</sequence>
<proteinExistence type="predicted"/>
<dbReference type="GO" id="GO:0016779">
    <property type="term" value="F:nucleotidyltransferase activity"/>
    <property type="evidence" value="ECO:0007669"/>
    <property type="project" value="UniProtKB-KW"/>
</dbReference>
<accession>A0A3A3FG59</accession>
<keyword evidence="1" id="KW-0808">Transferase</keyword>
<reference evidence="6" key="1">
    <citation type="submission" date="2018-09" db="EMBL/GenBank/DDBJ databases">
        <authorList>
            <person name="Zhu H."/>
        </authorList>
    </citation>
    <scope>NUCLEOTIDE SEQUENCE [LARGE SCALE GENOMIC DNA]</scope>
    <source>
        <strain evidence="6">K1R23-30</strain>
    </source>
</reference>
<dbReference type="EMBL" id="QYUO01000003">
    <property type="protein sequence ID" value="RJF92366.1"/>
    <property type="molecule type" value="Genomic_DNA"/>
</dbReference>
<dbReference type="NCBIfam" id="TIGR03135">
    <property type="entry name" value="malonate_mdcG"/>
    <property type="match status" value="1"/>
</dbReference>
<evidence type="ECO:0000313" key="6">
    <source>
        <dbReference type="Proteomes" id="UP000265955"/>
    </source>
</evidence>
<evidence type="ECO:0000259" key="4">
    <source>
        <dbReference type="Pfam" id="PF20866"/>
    </source>
</evidence>
<organism evidence="5 6">
    <name type="scientific">Noviherbaspirillum saxi</name>
    <dbReference type="NCBI Taxonomy" id="2320863"/>
    <lineage>
        <taxon>Bacteria</taxon>
        <taxon>Pseudomonadati</taxon>
        <taxon>Pseudomonadota</taxon>
        <taxon>Betaproteobacteria</taxon>
        <taxon>Burkholderiales</taxon>
        <taxon>Oxalobacteraceae</taxon>
        <taxon>Noviherbaspirillum</taxon>
    </lineage>
</organism>
<dbReference type="Proteomes" id="UP000265955">
    <property type="component" value="Unassembled WGS sequence"/>
</dbReference>
<dbReference type="InterPro" id="IPR017557">
    <property type="entry name" value="Holo-ACP_synthase"/>
</dbReference>
<dbReference type="InterPro" id="IPR049180">
    <property type="entry name" value="MdcG_C"/>
</dbReference>
<feature type="domain" description="Phosphoribosyl-dephospho-CoA transferase MdcG N-terminal" evidence="4">
    <location>
        <begin position="4"/>
        <end position="89"/>
    </location>
</feature>
<name>A0A3A3FG59_9BURK</name>
<dbReference type="AlphaFoldDB" id="A0A3A3FG59"/>
<dbReference type="RefSeq" id="WP_119772251.1">
    <property type="nucleotide sequence ID" value="NZ_QYUO01000003.1"/>
</dbReference>
<protein>
    <submittedName>
        <fullName evidence="5">Malonate decarboxylase holo-[acyl-carrier-protein] synthase</fullName>
    </submittedName>
</protein>
<keyword evidence="6" id="KW-1185">Reference proteome</keyword>
<gene>
    <name evidence="5" type="primary">mdcG</name>
    <name evidence="5" type="ORF">D3871_27475</name>
</gene>
<dbReference type="Pfam" id="PF20866">
    <property type="entry name" value="MdcG_N"/>
    <property type="match status" value="1"/>
</dbReference>
<evidence type="ECO:0000259" key="3">
    <source>
        <dbReference type="Pfam" id="PF10620"/>
    </source>
</evidence>
<dbReference type="InterPro" id="IPR048903">
    <property type="entry name" value="MdcG_N"/>
</dbReference>
<evidence type="ECO:0000313" key="5">
    <source>
        <dbReference type="EMBL" id="RJF92366.1"/>
    </source>
</evidence>
<dbReference type="OrthoDB" id="8562329at2"/>
<evidence type="ECO:0000256" key="1">
    <source>
        <dbReference type="ARBA" id="ARBA00022679"/>
    </source>
</evidence>
<feature type="domain" description="Phosphoribosyl-dephospho-CoA transferase MdcG C-terminal" evidence="3">
    <location>
        <begin position="95"/>
        <end position="213"/>
    </location>
</feature>